<evidence type="ECO:0000256" key="4">
    <source>
        <dbReference type="SAM" id="Phobius"/>
    </source>
</evidence>
<organism evidence="6 7">
    <name type="scientific">Paenibacillus qinlingensis</name>
    <dbReference type="NCBI Taxonomy" id="1837343"/>
    <lineage>
        <taxon>Bacteria</taxon>
        <taxon>Bacillati</taxon>
        <taxon>Bacillota</taxon>
        <taxon>Bacilli</taxon>
        <taxon>Bacillales</taxon>
        <taxon>Paenibacillaceae</taxon>
        <taxon>Paenibacillus</taxon>
    </lineage>
</organism>
<proteinExistence type="predicted"/>
<dbReference type="SMART" id="SM00342">
    <property type="entry name" value="HTH_ARAC"/>
    <property type="match status" value="1"/>
</dbReference>
<evidence type="ECO:0000256" key="3">
    <source>
        <dbReference type="ARBA" id="ARBA00023163"/>
    </source>
</evidence>
<keyword evidence="1" id="KW-0805">Transcription regulation</keyword>
<feature type="transmembrane region" description="Helical" evidence="4">
    <location>
        <begin position="12"/>
        <end position="36"/>
    </location>
</feature>
<keyword evidence="4" id="KW-1133">Transmembrane helix</keyword>
<dbReference type="PANTHER" id="PTHR43280:SF31">
    <property type="entry name" value="TRANSCRIPTIONAL REGULATORY PROTEIN"/>
    <property type="match status" value="1"/>
</dbReference>
<gene>
    <name evidence="6" type="ORF">J2736_001620</name>
</gene>
<keyword evidence="4" id="KW-0812">Transmembrane</keyword>
<comment type="caution">
    <text evidence="6">The sequence shown here is derived from an EMBL/GenBank/DDBJ whole genome shotgun (WGS) entry which is preliminary data.</text>
</comment>
<reference evidence="6 7" key="1">
    <citation type="submission" date="2023-07" db="EMBL/GenBank/DDBJ databases">
        <title>Sorghum-associated microbial communities from plants grown in Nebraska, USA.</title>
        <authorList>
            <person name="Schachtman D."/>
        </authorList>
    </citation>
    <scope>NUCLEOTIDE SEQUENCE [LARGE SCALE GENOMIC DNA]</scope>
    <source>
        <strain evidence="6 7">CC258</strain>
    </source>
</reference>
<dbReference type="PROSITE" id="PS00041">
    <property type="entry name" value="HTH_ARAC_FAMILY_1"/>
    <property type="match status" value="1"/>
</dbReference>
<dbReference type="Gene3D" id="1.10.10.60">
    <property type="entry name" value="Homeodomain-like"/>
    <property type="match status" value="2"/>
</dbReference>
<dbReference type="EMBL" id="JAVDSB010000001">
    <property type="protein sequence ID" value="MDR6550437.1"/>
    <property type="molecule type" value="Genomic_DNA"/>
</dbReference>
<dbReference type="Proteomes" id="UP001267290">
    <property type="component" value="Unassembled WGS sequence"/>
</dbReference>
<keyword evidence="2" id="KW-0238">DNA-binding</keyword>
<name>A0ABU1NSH7_9BACL</name>
<dbReference type="InterPro" id="IPR020449">
    <property type="entry name" value="Tscrpt_reg_AraC-type_HTH"/>
</dbReference>
<evidence type="ECO:0000313" key="7">
    <source>
        <dbReference type="Proteomes" id="UP001267290"/>
    </source>
</evidence>
<dbReference type="SUPFAM" id="SSF46689">
    <property type="entry name" value="Homeodomain-like"/>
    <property type="match status" value="1"/>
</dbReference>
<keyword evidence="7" id="KW-1185">Reference proteome</keyword>
<dbReference type="RefSeq" id="WP_310225083.1">
    <property type="nucleotide sequence ID" value="NZ_JAVDSB010000001.1"/>
</dbReference>
<dbReference type="InterPro" id="IPR018060">
    <property type="entry name" value="HTH_AraC"/>
</dbReference>
<feature type="domain" description="HTH araC/xylS-type" evidence="5">
    <location>
        <begin position="670"/>
        <end position="769"/>
    </location>
</feature>
<dbReference type="InterPro" id="IPR041522">
    <property type="entry name" value="CdaR_GGDEF"/>
</dbReference>
<dbReference type="InterPro" id="IPR018062">
    <property type="entry name" value="HTH_AraC-typ_CS"/>
</dbReference>
<keyword evidence="4" id="KW-0472">Membrane</keyword>
<evidence type="ECO:0000259" key="5">
    <source>
        <dbReference type="PROSITE" id="PS01124"/>
    </source>
</evidence>
<dbReference type="Pfam" id="PF17853">
    <property type="entry name" value="GGDEF_2"/>
    <property type="match status" value="1"/>
</dbReference>
<dbReference type="PROSITE" id="PS01124">
    <property type="entry name" value="HTH_ARAC_FAMILY_2"/>
    <property type="match status" value="1"/>
</dbReference>
<dbReference type="PRINTS" id="PR00032">
    <property type="entry name" value="HTHARAC"/>
</dbReference>
<dbReference type="PANTHER" id="PTHR43280">
    <property type="entry name" value="ARAC-FAMILY TRANSCRIPTIONAL REGULATOR"/>
    <property type="match status" value="1"/>
</dbReference>
<accession>A0ABU1NSH7</accession>
<evidence type="ECO:0000256" key="1">
    <source>
        <dbReference type="ARBA" id="ARBA00023015"/>
    </source>
</evidence>
<sequence length="772" mass="88242">MNRLRKSNRRKSILMTILISYIAILLFPVTAGVYLYHRVESIMVDNANRTNLGLLEQITLVVEDRFKEVDGMAVQLAFNPKLQWSLSNLETDYTKNEFDLADIMKDFRNANKSTSFIYDFMTYFKNSDMILTSSGKADSSFYFDKILNFNEKGTGWVRDTLLTGAHYKSYFPVTSIKEGERVTNVLTYVQSLPLGETVNVKGYLVILINEAEFDRLIKQIEKVNQSSIYILDEHNQVIMTTAKKSPLGSGVFAQLGNKAGYQTFQQNNQSMMLSYTTGQNGWKFVSVVPMQVVLKQVNAVKEIALLLLSMIVVAGIIASYIMAYRNYSPIRDVVQTIMKENTAHKQDIDENELDYIKQSFVRTFSENKEMGQTLKRHAPVIQANFLSRLIKGHIDESSLSDDSLAFMDVHFEYDYFGVIVLDIEDCRDFIQDNTEQEWAHVRFILSNISSELLDSRGFTVEMDRSRMAILLNVSSNAGPIKQEVAALIDLLQKTAVHRFHLKISIAVSQFHKGLEDIGRCYREALIALDYRMIKGANSIIYHEEIAGFEPRFYHYQLEDEVQLMNFAKSGDYTSAERLLNQIYTANFQSNVMTPEMGKFLLIDLLSTVVKVMNALQFTDKSPFKDSFDPAKVLVECTTAEEAIQRTKDIYQAICTLTREEKTDHGDRLYGRICHYIDEHYSENGLSLASMADHFQISLQYLSTFFKRHSGENITDYIATVRIKQAKSMLSDPNMTIAEIALKVGYANAVGFVRFFKKVEGVPPGKYREMLSR</sequence>
<protein>
    <submittedName>
        <fullName evidence="6">YesN/AraC family two-component response regulator</fullName>
    </submittedName>
</protein>
<evidence type="ECO:0000313" key="6">
    <source>
        <dbReference type="EMBL" id="MDR6550437.1"/>
    </source>
</evidence>
<dbReference type="InterPro" id="IPR009057">
    <property type="entry name" value="Homeodomain-like_sf"/>
</dbReference>
<dbReference type="Pfam" id="PF12833">
    <property type="entry name" value="HTH_18"/>
    <property type="match status" value="1"/>
</dbReference>
<evidence type="ECO:0000256" key="2">
    <source>
        <dbReference type="ARBA" id="ARBA00023125"/>
    </source>
</evidence>
<dbReference type="Gene3D" id="3.30.450.20">
    <property type="entry name" value="PAS domain"/>
    <property type="match status" value="1"/>
</dbReference>
<keyword evidence="3" id="KW-0804">Transcription</keyword>